<accession>A0ABY4W1P5</accession>
<dbReference type="PANTHER" id="PTHR22946">
    <property type="entry name" value="DIENELACTONE HYDROLASE DOMAIN-CONTAINING PROTEIN-RELATED"/>
    <property type="match status" value="1"/>
</dbReference>
<dbReference type="RefSeq" id="WP_251934080.1">
    <property type="nucleotide sequence ID" value="NZ_CP098747.1"/>
</dbReference>
<dbReference type="PANTHER" id="PTHR22946:SF9">
    <property type="entry name" value="POLYKETIDE TRANSFERASE AF380"/>
    <property type="match status" value="1"/>
</dbReference>
<dbReference type="SUPFAM" id="SSF53474">
    <property type="entry name" value="alpha/beta-Hydrolases"/>
    <property type="match status" value="1"/>
</dbReference>
<protein>
    <submittedName>
        <fullName evidence="3">Dienelactone hydrolase family protein</fullName>
    </submittedName>
</protein>
<dbReference type="InterPro" id="IPR002925">
    <property type="entry name" value="Dienelactn_hydro"/>
</dbReference>
<evidence type="ECO:0000313" key="4">
    <source>
        <dbReference type="Proteomes" id="UP001056291"/>
    </source>
</evidence>
<sequence length="338" mass="37094">MDELADKRKGPGMGYVFTTLVGRSCCAALLIAMNWTAAPEVAAEEISFMSASPYQLGDLLKQPDPSYDVEIKADLVFPENMSEPMPAFIYMHGSSGRLLRHQRYLELARERGFVTLQIDSFGPRGVTSTIGNQTNVTAAMMTTDILRSIDYLSQHPNVDPDRIVIMGSSKGAVAALYSAWTPARKKVLGDRGEADYILLYPLCVTIEDGDVTNKSVHVFIGKEDNWTPAAPCIAEVRRMKSLGKDWAITLYEGAYHGFDASISGTTNLPHAYSMADCNVALRADGYEYETGSGYLLTRPERRLAFKSCAKKGSVKMGGTHALDAFMRDVGEFLDKAVE</sequence>
<keyword evidence="4" id="KW-1185">Reference proteome</keyword>
<evidence type="ECO:0000259" key="2">
    <source>
        <dbReference type="Pfam" id="PF01738"/>
    </source>
</evidence>
<name>A0ABY4W1P5_9PROT</name>
<feature type="domain" description="Dienelactone hydrolase" evidence="2">
    <location>
        <begin position="138"/>
        <end position="261"/>
    </location>
</feature>
<dbReference type="Pfam" id="PF01738">
    <property type="entry name" value="DLH"/>
    <property type="match status" value="1"/>
</dbReference>
<evidence type="ECO:0000313" key="3">
    <source>
        <dbReference type="EMBL" id="USG61093.1"/>
    </source>
</evidence>
<dbReference type="InterPro" id="IPR050261">
    <property type="entry name" value="FrsA_esterase"/>
</dbReference>
<organism evidence="3 4">
    <name type="scientific">Sneathiella marina</name>
    <dbReference type="NCBI Taxonomy" id="2950108"/>
    <lineage>
        <taxon>Bacteria</taxon>
        <taxon>Pseudomonadati</taxon>
        <taxon>Pseudomonadota</taxon>
        <taxon>Alphaproteobacteria</taxon>
        <taxon>Sneathiellales</taxon>
        <taxon>Sneathiellaceae</taxon>
        <taxon>Sneathiella</taxon>
    </lineage>
</organism>
<gene>
    <name evidence="3" type="ORF">NBZ79_18210</name>
</gene>
<reference evidence="3" key="1">
    <citation type="submission" date="2022-06" db="EMBL/GenBank/DDBJ databases">
        <title>Sneathiella actinostolidae sp. nov., isolated from a sea anemonein the Western Pacific Ocean.</title>
        <authorList>
            <person name="Wei M.J."/>
        </authorList>
    </citation>
    <scope>NUCLEOTIDE SEQUENCE</scope>
    <source>
        <strain evidence="3">PHK-P5</strain>
    </source>
</reference>
<dbReference type="InterPro" id="IPR029058">
    <property type="entry name" value="AB_hydrolase_fold"/>
</dbReference>
<dbReference type="GO" id="GO:0016787">
    <property type="term" value="F:hydrolase activity"/>
    <property type="evidence" value="ECO:0007669"/>
    <property type="project" value="UniProtKB-KW"/>
</dbReference>
<proteinExistence type="predicted"/>
<dbReference type="Gene3D" id="3.40.50.1820">
    <property type="entry name" value="alpha/beta hydrolase"/>
    <property type="match status" value="1"/>
</dbReference>
<dbReference type="EMBL" id="CP098747">
    <property type="protein sequence ID" value="USG61093.1"/>
    <property type="molecule type" value="Genomic_DNA"/>
</dbReference>
<dbReference type="Proteomes" id="UP001056291">
    <property type="component" value="Chromosome"/>
</dbReference>
<keyword evidence="1 3" id="KW-0378">Hydrolase</keyword>
<evidence type="ECO:0000256" key="1">
    <source>
        <dbReference type="ARBA" id="ARBA00022801"/>
    </source>
</evidence>